<reference evidence="1" key="1">
    <citation type="submission" date="2009-07" db="EMBL/GenBank/DDBJ databases">
        <authorList>
            <consortium name="US DOE Joint Genome Institute (JGI-PGF)"/>
            <person name="Lucas S."/>
            <person name="Copeland A."/>
            <person name="Lapidus A."/>
            <person name="Glavina del Rio T."/>
            <person name="Tice H."/>
            <person name="Bruce D."/>
            <person name="Goodwin L."/>
            <person name="Pitluck S."/>
            <person name="Larimer F."/>
            <person name="Land M.L."/>
            <person name="Mouttaki H."/>
            <person name="He Z."/>
            <person name="Zhou J."/>
            <person name="Hemme C.L."/>
        </authorList>
    </citation>
    <scope>NUCLEOTIDE SEQUENCE [LARGE SCALE GENOMIC DNA]</scope>
    <source>
        <strain evidence="1">DSM 2782</strain>
    </source>
</reference>
<dbReference type="RefSeq" id="WP_004620594.1">
    <property type="nucleotide sequence ID" value="NZ_ACXX02000010.1"/>
</dbReference>
<dbReference type="SUPFAM" id="SSF53850">
    <property type="entry name" value="Periplasmic binding protein-like II"/>
    <property type="match status" value="1"/>
</dbReference>
<dbReference type="Pfam" id="PF01547">
    <property type="entry name" value="SBP_bac_1"/>
    <property type="match status" value="1"/>
</dbReference>
<proteinExistence type="predicted"/>
<comment type="caution">
    <text evidence="1">The sequence shown here is derived from an EMBL/GenBank/DDBJ whole genome shotgun (WGS) entry which is preliminary data.</text>
</comment>
<evidence type="ECO:0000313" key="1">
    <source>
        <dbReference type="EMBL" id="EGD47012.1"/>
    </source>
</evidence>
<reference evidence="1" key="2">
    <citation type="submission" date="2011-01" db="EMBL/GenBank/DDBJ databases">
        <title>The Non-contiguous Finished genome of Clostridium papyrosolvens.</title>
        <authorList>
            <person name="Lucas S."/>
            <person name="Copeland A."/>
            <person name="Lapidus A."/>
            <person name="Cheng J.-F."/>
            <person name="Goodwin L."/>
            <person name="Pitluck S."/>
            <person name="Misra M."/>
            <person name="Chertkov O."/>
            <person name="Detter J.C."/>
            <person name="Han C."/>
            <person name="Tapia R."/>
            <person name="Land M."/>
            <person name="Hauser L."/>
            <person name="Kyrpides N."/>
            <person name="Ivanova N."/>
            <person name="Pagani I."/>
            <person name="Mouttaki H."/>
            <person name="He Z."/>
            <person name="Zhou J."/>
            <person name="Hemme C.L."/>
            <person name="Woyke T."/>
        </authorList>
    </citation>
    <scope>NUCLEOTIDE SEQUENCE [LARGE SCALE GENOMIC DNA]</scope>
    <source>
        <strain evidence="1">DSM 2782</strain>
    </source>
</reference>
<dbReference type="OrthoDB" id="9798191at2"/>
<name>F1TF74_9FIRM</name>
<dbReference type="Gene3D" id="3.40.190.10">
    <property type="entry name" value="Periplasmic binding protein-like II"/>
    <property type="match status" value="2"/>
</dbReference>
<dbReference type="AlphaFoldDB" id="F1TF74"/>
<dbReference type="EMBL" id="ACXX02000010">
    <property type="protein sequence ID" value="EGD47012.1"/>
    <property type="molecule type" value="Genomic_DNA"/>
</dbReference>
<organism evidence="1 2">
    <name type="scientific">Ruminiclostridium papyrosolvens DSM 2782</name>
    <dbReference type="NCBI Taxonomy" id="588581"/>
    <lineage>
        <taxon>Bacteria</taxon>
        <taxon>Bacillati</taxon>
        <taxon>Bacillota</taxon>
        <taxon>Clostridia</taxon>
        <taxon>Eubacteriales</taxon>
        <taxon>Oscillospiraceae</taxon>
        <taxon>Ruminiclostridium</taxon>
    </lineage>
</organism>
<dbReference type="PANTHER" id="PTHR43649:SF11">
    <property type="entry name" value="ABC TRANSPORTER SUBSTRATE-BINDING PROTEIN YESO-RELATED"/>
    <property type="match status" value="1"/>
</dbReference>
<dbReference type="STRING" id="588581.Cpap_1207"/>
<dbReference type="InterPro" id="IPR006059">
    <property type="entry name" value="SBP"/>
</dbReference>
<keyword evidence="2" id="KW-1185">Reference proteome</keyword>
<accession>F1TF74</accession>
<gene>
    <name evidence="1" type="ORF">Cpap_1207</name>
</gene>
<protein>
    <submittedName>
        <fullName evidence="1">Extracellular solute-binding protein family 1</fullName>
    </submittedName>
</protein>
<evidence type="ECO:0000313" key="2">
    <source>
        <dbReference type="Proteomes" id="UP000003860"/>
    </source>
</evidence>
<dbReference type="eggNOG" id="COG1653">
    <property type="taxonomic scope" value="Bacteria"/>
</dbReference>
<dbReference type="PANTHER" id="PTHR43649">
    <property type="entry name" value="ARABINOSE-BINDING PROTEIN-RELATED"/>
    <property type="match status" value="1"/>
</dbReference>
<sequence>MCCSIFIATGIFAGCGSNNPNTATPSAKEPSNKKVVLRMSWWGSEARHKATLDAIQLYMDKNQNIKIEGEYAAFDAYYQKLMTQFAGGTAPDIIQVSSTWLSELTNYKGSSILVDYKKDEAVKDIDLKVFDSAILNNVCTVNDKLVGLPSAINADPSLIINSDFFGKYNIPVDTVWNWDNLLSKGKEVHAKDKNAYLLHSDISSIRQLFATYISQKTGKQFIGNDYKLGFDKNNVVDAFKYLQTLYAEGVVQPYSESLAFDNKPQESPKWVNGETGMIGTPLGTFSAFESEKFKCVGSLYPVGKDAKDSFLGLTSTMLIAINNKSENKKESSDFINWFFNDKDAISTLGEVRGPQPTENGRKILLEANKTDTIVNDAINRVSNQKGTTQNLLYVAATFQKVVDYSIQKVLFNKATPEAAADELIQQLLQKCEESKK</sequence>
<dbReference type="Proteomes" id="UP000003860">
    <property type="component" value="Unassembled WGS sequence"/>
</dbReference>
<dbReference type="InterPro" id="IPR050490">
    <property type="entry name" value="Bact_solute-bd_prot1"/>
</dbReference>